<keyword evidence="2" id="KW-1185">Reference proteome</keyword>
<organism evidence="1 2">
    <name type="scientific">Ruegeria halocynthiae</name>
    <dbReference type="NCBI Taxonomy" id="985054"/>
    <lineage>
        <taxon>Bacteria</taxon>
        <taxon>Pseudomonadati</taxon>
        <taxon>Pseudomonadota</taxon>
        <taxon>Alphaproteobacteria</taxon>
        <taxon>Rhodobacterales</taxon>
        <taxon>Roseobacteraceae</taxon>
        <taxon>Ruegeria</taxon>
    </lineage>
</organism>
<gene>
    <name evidence="1" type="ORF">SAMN05444358_101393</name>
</gene>
<proteinExistence type="predicted"/>
<dbReference type="EMBL" id="FNNP01000001">
    <property type="protein sequence ID" value="SDW27978.1"/>
    <property type="molecule type" value="Genomic_DNA"/>
</dbReference>
<reference evidence="2" key="1">
    <citation type="submission" date="2016-10" db="EMBL/GenBank/DDBJ databases">
        <authorList>
            <person name="Varghese N."/>
            <person name="Submissions S."/>
        </authorList>
    </citation>
    <scope>NUCLEOTIDE SEQUENCE [LARGE SCALE GENOMIC DNA]</scope>
    <source>
        <strain evidence="2">DSM 27839</strain>
    </source>
</reference>
<evidence type="ECO:0000313" key="1">
    <source>
        <dbReference type="EMBL" id="SDW27978.1"/>
    </source>
</evidence>
<name>A0A1H2S913_9RHOB</name>
<dbReference type="AlphaFoldDB" id="A0A1H2S913"/>
<protein>
    <submittedName>
        <fullName evidence="1">Uncharacterized protein</fullName>
    </submittedName>
</protein>
<sequence>MRVERQNVKLSVAVSVLSKAWLLIGKWRLGALKNCQTDRLIDRETGSHCPISRKRHPPGGFNVTLNPVPILQLL</sequence>
<dbReference type="Proteomes" id="UP000183400">
    <property type="component" value="Unassembled WGS sequence"/>
</dbReference>
<accession>A0A1H2S913</accession>
<evidence type="ECO:0000313" key="2">
    <source>
        <dbReference type="Proteomes" id="UP000183400"/>
    </source>
</evidence>